<dbReference type="GO" id="GO:0070449">
    <property type="term" value="C:elongin complex"/>
    <property type="evidence" value="ECO:0007669"/>
    <property type="project" value="InterPro"/>
</dbReference>
<accession>A0A9P7V863</accession>
<dbReference type="RefSeq" id="XP_043048601.1">
    <property type="nucleotide sequence ID" value="XM_043191969.1"/>
</dbReference>
<gene>
    <name evidence="2" type="ORF">KQ657_001169</name>
</gene>
<name>A0A9P7V863_9ASCO</name>
<dbReference type="EMBL" id="JAHMUF010000014">
    <property type="protein sequence ID" value="KAG7193052.1"/>
    <property type="molecule type" value="Genomic_DNA"/>
</dbReference>
<sequence>MNAKQLTKIEEYSSQVTPESDEMWQDLIIKEFPNRPADPHPKGDDYMPYKSLFDRYFDERNALRNDSAARLRSINERLKKEKSAKSIVAVSQMVRDPTVRRRGTFLQGGTSTNGFAPFSGNKNSILYKAKRELQHRQLMFPKKTSRGMIHPRRGYTSSTNSVVPNAEYRMPVLPYPSAAPRQSNSDYYVSRYYRQPPTTVKPHHNTIALDIQKSTHHKELPTEESTSQMHSMVPRESSANDDSNSGSDTTNDVLQEELRDSTSQMPPIGDNVILPKRILAPRKRRPEASIFLPKKRQVTPPFIPKQTHKKNPIPLPKPSTESQIKKIKSSIFN</sequence>
<dbReference type="OrthoDB" id="21513at2759"/>
<dbReference type="AlphaFoldDB" id="A0A9P7V863"/>
<dbReference type="InterPro" id="IPR010684">
    <property type="entry name" value="RNA_pol_II_trans_fac_SIII_A"/>
</dbReference>
<feature type="region of interest" description="Disordered" evidence="1">
    <location>
        <begin position="212"/>
        <end position="333"/>
    </location>
</feature>
<reference evidence="2" key="1">
    <citation type="submission" date="2021-03" db="EMBL/GenBank/DDBJ databases">
        <authorList>
            <person name="Palmer J.M."/>
        </authorList>
    </citation>
    <scope>NUCLEOTIDE SEQUENCE</scope>
    <source>
        <strain evidence="2">ARV_011</strain>
    </source>
</reference>
<dbReference type="GeneID" id="66114543"/>
<keyword evidence="3" id="KW-1185">Reference proteome</keyword>
<dbReference type="Proteomes" id="UP000790833">
    <property type="component" value="Unassembled WGS sequence"/>
</dbReference>
<comment type="caution">
    <text evidence="2">The sequence shown here is derived from an EMBL/GenBank/DDBJ whole genome shotgun (WGS) entry which is preliminary data.</text>
</comment>
<dbReference type="Pfam" id="PF06881">
    <property type="entry name" value="Elongin_A"/>
    <property type="match status" value="1"/>
</dbReference>
<evidence type="ECO:0000313" key="3">
    <source>
        <dbReference type="Proteomes" id="UP000790833"/>
    </source>
</evidence>
<protein>
    <submittedName>
        <fullName evidence="2">Uncharacterized protein</fullName>
    </submittedName>
</protein>
<organism evidence="2 3">
    <name type="scientific">Scheffersomyces spartinae</name>
    <dbReference type="NCBI Taxonomy" id="45513"/>
    <lineage>
        <taxon>Eukaryota</taxon>
        <taxon>Fungi</taxon>
        <taxon>Dikarya</taxon>
        <taxon>Ascomycota</taxon>
        <taxon>Saccharomycotina</taxon>
        <taxon>Pichiomycetes</taxon>
        <taxon>Debaryomycetaceae</taxon>
        <taxon>Scheffersomyces</taxon>
    </lineage>
</organism>
<proteinExistence type="predicted"/>
<evidence type="ECO:0000313" key="2">
    <source>
        <dbReference type="EMBL" id="KAG7193052.1"/>
    </source>
</evidence>
<feature type="compositionally biased region" description="Low complexity" evidence="1">
    <location>
        <begin position="240"/>
        <end position="252"/>
    </location>
</feature>
<dbReference type="GO" id="GO:0006368">
    <property type="term" value="P:transcription elongation by RNA polymerase II"/>
    <property type="evidence" value="ECO:0007669"/>
    <property type="project" value="InterPro"/>
</dbReference>
<evidence type="ECO:0000256" key="1">
    <source>
        <dbReference type="SAM" id="MobiDB-lite"/>
    </source>
</evidence>
<dbReference type="Gene3D" id="6.10.250.3180">
    <property type="match status" value="1"/>
</dbReference>